<dbReference type="Proteomes" id="UP001211907">
    <property type="component" value="Unassembled WGS sequence"/>
</dbReference>
<organism evidence="3 4">
    <name type="scientific">Physocladia obscura</name>
    <dbReference type="NCBI Taxonomy" id="109957"/>
    <lineage>
        <taxon>Eukaryota</taxon>
        <taxon>Fungi</taxon>
        <taxon>Fungi incertae sedis</taxon>
        <taxon>Chytridiomycota</taxon>
        <taxon>Chytridiomycota incertae sedis</taxon>
        <taxon>Chytridiomycetes</taxon>
        <taxon>Chytridiales</taxon>
        <taxon>Chytriomycetaceae</taxon>
        <taxon>Physocladia</taxon>
    </lineage>
</organism>
<evidence type="ECO:0000256" key="1">
    <source>
        <dbReference type="ARBA" id="ARBA00022857"/>
    </source>
</evidence>
<proteinExistence type="predicted"/>
<dbReference type="PANTHER" id="PTHR43550">
    <property type="entry name" value="3-KETODIHYDROSPHINGOSINE REDUCTASE"/>
    <property type="match status" value="1"/>
</dbReference>
<dbReference type="AlphaFoldDB" id="A0AAD5TCC8"/>
<keyword evidence="2" id="KW-0472">Membrane</keyword>
<keyword evidence="4" id="KW-1185">Reference proteome</keyword>
<keyword evidence="2" id="KW-0812">Transmembrane</keyword>
<dbReference type="InterPro" id="IPR002347">
    <property type="entry name" value="SDR_fam"/>
</dbReference>
<dbReference type="PROSITE" id="PS00061">
    <property type="entry name" value="ADH_SHORT"/>
    <property type="match status" value="1"/>
</dbReference>
<dbReference type="GO" id="GO:0006666">
    <property type="term" value="P:3-keto-sphinganine metabolic process"/>
    <property type="evidence" value="ECO:0007669"/>
    <property type="project" value="TreeGrafter"/>
</dbReference>
<gene>
    <name evidence="3" type="primary">TSC10_1</name>
    <name evidence="3" type="ORF">HK100_004178</name>
</gene>
<sequence>MEIGAALVLLAVLLVVVVPVLAVVKIVTAFLLSIRLNETQLTQKVRGRHVVVTGGSRGLGLSLATRFARSGANVTLVARASPSLDAALSSVAAAAANPASVRAVAVDLSDYLATKEKIAVLLKEVITSKSSHFLNTVNNINNNDYKTGKIDWLIANAGASYPDFLANQLSVENSLVDATISTNYYTALNIIRSVFAAIKESTNITHNIPANITNSSADITTQKPTVSGFTPAESALLPSKIIIVGSTLSFISFLGYSAYSSSKYALRGLADSLRSELLPLNINVHFLHPGNMDTPGYIVENTSKPSIVKKIDGASQLVSAGDAADALIAGVLVDRYAPTNDLISELLRVSGSVSAPRPNPVSEVLGVGLLVFIFNIYLAFIDWDIAKDAKKGGFLISGTSNGSNSGGSE</sequence>
<reference evidence="3" key="1">
    <citation type="submission" date="2020-05" db="EMBL/GenBank/DDBJ databases">
        <title>Phylogenomic resolution of chytrid fungi.</title>
        <authorList>
            <person name="Stajich J.E."/>
            <person name="Amses K."/>
            <person name="Simmons R."/>
            <person name="Seto K."/>
            <person name="Myers J."/>
            <person name="Bonds A."/>
            <person name="Quandt C.A."/>
            <person name="Barry K."/>
            <person name="Liu P."/>
            <person name="Grigoriev I."/>
            <person name="Longcore J.E."/>
            <person name="James T.Y."/>
        </authorList>
    </citation>
    <scope>NUCLEOTIDE SEQUENCE</scope>
    <source>
        <strain evidence="3">JEL0513</strain>
    </source>
</reference>
<feature type="transmembrane region" description="Helical" evidence="2">
    <location>
        <begin position="364"/>
        <end position="381"/>
    </location>
</feature>
<dbReference type="GO" id="GO:0030148">
    <property type="term" value="P:sphingolipid biosynthetic process"/>
    <property type="evidence" value="ECO:0007669"/>
    <property type="project" value="TreeGrafter"/>
</dbReference>
<dbReference type="PANTHER" id="PTHR43550:SF3">
    <property type="entry name" value="3-KETODIHYDROSPHINGOSINE REDUCTASE"/>
    <property type="match status" value="1"/>
</dbReference>
<keyword evidence="2" id="KW-1133">Transmembrane helix</keyword>
<dbReference type="SUPFAM" id="SSF51735">
    <property type="entry name" value="NAD(P)-binding Rossmann-fold domains"/>
    <property type="match status" value="1"/>
</dbReference>
<name>A0AAD5TCC8_9FUNG</name>
<dbReference type="GO" id="GO:0005789">
    <property type="term" value="C:endoplasmic reticulum membrane"/>
    <property type="evidence" value="ECO:0007669"/>
    <property type="project" value="TreeGrafter"/>
</dbReference>
<dbReference type="PRINTS" id="PR00081">
    <property type="entry name" value="GDHRDH"/>
</dbReference>
<dbReference type="EMBL" id="JADGJH010000021">
    <property type="protein sequence ID" value="KAJ3142000.1"/>
    <property type="molecule type" value="Genomic_DNA"/>
</dbReference>
<dbReference type="InterPro" id="IPR020904">
    <property type="entry name" value="Sc_DH/Rdtase_CS"/>
</dbReference>
<dbReference type="InterPro" id="IPR036291">
    <property type="entry name" value="NAD(P)-bd_dom_sf"/>
</dbReference>
<evidence type="ECO:0000313" key="3">
    <source>
        <dbReference type="EMBL" id="KAJ3142000.1"/>
    </source>
</evidence>
<comment type="caution">
    <text evidence="3">The sequence shown here is derived from an EMBL/GenBank/DDBJ whole genome shotgun (WGS) entry which is preliminary data.</text>
</comment>
<dbReference type="Pfam" id="PF00106">
    <property type="entry name" value="adh_short"/>
    <property type="match status" value="2"/>
</dbReference>
<evidence type="ECO:0000313" key="4">
    <source>
        <dbReference type="Proteomes" id="UP001211907"/>
    </source>
</evidence>
<evidence type="ECO:0000256" key="2">
    <source>
        <dbReference type="SAM" id="Phobius"/>
    </source>
</evidence>
<dbReference type="GO" id="GO:0047560">
    <property type="term" value="F:3-dehydrosphinganine reductase activity"/>
    <property type="evidence" value="ECO:0007669"/>
    <property type="project" value="TreeGrafter"/>
</dbReference>
<keyword evidence="1" id="KW-0521">NADP</keyword>
<dbReference type="Gene3D" id="3.40.50.720">
    <property type="entry name" value="NAD(P)-binding Rossmann-like Domain"/>
    <property type="match status" value="1"/>
</dbReference>
<accession>A0AAD5TCC8</accession>
<protein>
    <submittedName>
        <fullName evidence="3">3-dehydrosphinganine reductase</fullName>
    </submittedName>
</protein>